<sequence length="513" mass="55230">MNSDEGSNRANEGLVYNVNIVNGVNSSAVARQAGAQRWQGAVVIEYFDGNPVRDEVFLEGEPRSLGEHDGHLIGRDGGGEVTVAEVDGWSAEAERDLLVGWRLRDQAGLGSAGMENEADGAGEGEAGGPIGPLGGTLGGVGGLVRPEGGGRQVRGGQQAGTVVCSVPGCTVRALRSRRALTEHFRRIHPDASGLLLSAAGLTRCPAQSCRLILSEIGLRQHCARGGGCQDVHAQRGAPAQAGGGEGGRGGQRAMGQARRQPMAGGLARDPEGLGEAGWAWLRGLSIDECAVSDYPSLMVPKRMRGLFTECAMVALRRMRVDTEDVDAYKLFFLLPRLILQPVQKGEKKGVAQVIKERCTRFLRRDWEELHAEAPGDRRATAEADEERVLRDAVRLVKAGQLGKAAKRLELSKLAPATDETLQKLERLHPAGTGRRREVEEDRRRELQAQALELDEGVFDGVMRHLPQASGPGSSQWRWEHLWAIHVSGGRDALLEVCNHLAAGRYANGWRVLG</sequence>
<proteinExistence type="predicted"/>
<organism evidence="1 2">
    <name type="scientific">Cymbomonas tetramitiformis</name>
    <dbReference type="NCBI Taxonomy" id="36881"/>
    <lineage>
        <taxon>Eukaryota</taxon>
        <taxon>Viridiplantae</taxon>
        <taxon>Chlorophyta</taxon>
        <taxon>Pyramimonadophyceae</taxon>
        <taxon>Pyramimonadales</taxon>
        <taxon>Pyramimonadaceae</taxon>
        <taxon>Cymbomonas</taxon>
    </lineage>
</organism>
<dbReference type="Proteomes" id="UP001190700">
    <property type="component" value="Unassembled WGS sequence"/>
</dbReference>
<reference evidence="1 2" key="1">
    <citation type="journal article" date="2015" name="Genome Biol. Evol.">
        <title>Comparative Genomics of a Bacterivorous Green Alga Reveals Evolutionary Causalities and Consequences of Phago-Mixotrophic Mode of Nutrition.</title>
        <authorList>
            <person name="Burns J.A."/>
            <person name="Paasch A."/>
            <person name="Narechania A."/>
            <person name="Kim E."/>
        </authorList>
    </citation>
    <scope>NUCLEOTIDE SEQUENCE [LARGE SCALE GENOMIC DNA]</scope>
    <source>
        <strain evidence="1 2">PLY_AMNH</strain>
    </source>
</reference>
<keyword evidence="2" id="KW-1185">Reference proteome</keyword>
<accession>A0AAE0BFZ3</accession>
<gene>
    <name evidence="1" type="ORF">CYMTET_54606</name>
</gene>
<comment type="caution">
    <text evidence="1">The sequence shown here is derived from an EMBL/GenBank/DDBJ whole genome shotgun (WGS) entry which is preliminary data.</text>
</comment>
<protein>
    <submittedName>
        <fullName evidence="1">Uncharacterized protein</fullName>
    </submittedName>
</protein>
<dbReference type="EMBL" id="LGRX02035352">
    <property type="protein sequence ID" value="KAK3235175.1"/>
    <property type="molecule type" value="Genomic_DNA"/>
</dbReference>
<evidence type="ECO:0000313" key="1">
    <source>
        <dbReference type="EMBL" id="KAK3235175.1"/>
    </source>
</evidence>
<dbReference type="AlphaFoldDB" id="A0AAE0BFZ3"/>
<name>A0AAE0BFZ3_9CHLO</name>
<evidence type="ECO:0000313" key="2">
    <source>
        <dbReference type="Proteomes" id="UP001190700"/>
    </source>
</evidence>